<name>A0A1W1IAZ2_9BACT</name>
<keyword evidence="3" id="KW-1185">Reference proteome</keyword>
<dbReference type="EMBL" id="LT828648">
    <property type="protein sequence ID" value="SLM50184.1"/>
    <property type="molecule type" value="Genomic_DNA"/>
</dbReference>
<protein>
    <submittedName>
        <fullName evidence="2">Transposase</fullName>
    </submittedName>
</protein>
<evidence type="ECO:0000313" key="3">
    <source>
        <dbReference type="Proteomes" id="UP000192042"/>
    </source>
</evidence>
<reference evidence="2 3" key="1">
    <citation type="submission" date="2017-03" db="EMBL/GenBank/DDBJ databases">
        <authorList>
            <person name="Afonso C.L."/>
            <person name="Miller P.J."/>
            <person name="Scott M.A."/>
            <person name="Spackman E."/>
            <person name="Goraichik I."/>
            <person name="Dimitrov K.M."/>
            <person name="Suarez D.L."/>
            <person name="Swayne D.E."/>
        </authorList>
    </citation>
    <scope>NUCLEOTIDE SEQUENCE [LARGE SCALE GENOMIC DNA]</scope>
    <source>
        <strain evidence="2">Genome sequencing of Nitrospira japonica strain NJ11</strain>
    </source>
</reference>
<dbReference type="InterPro" id="IPR001584">
    <property type="entry name" value="Integrase_cat-core"/>
</dbReference>
<evidence type="ECO:0000313" key="2">
    <source>
        <dbReference type="EMBL" id="SLM50184.1"/>
    </source>
</evidence>
<organism evidence="2 3">
    <name type="scientific">Nitrospira japonica</name>
    <dbReference type="NCBI Taxonomy" id="1325564"/>
    <lineage>
        <taxon>Bacteria</taxon>
        <taxon>Pseudomonadati</taxon>
        <taxon>Nitrospirota</taxon>
        <taxon>Nitrospiria</taxon>
        <taxon>Nitrospirales</taxon>
        <taxon>Nitrospiraceae</taxon>
        <taxon>Nitrospira</taxon>
    </lineage>
</organism>
<feature type="domain" description="Integrase catalytic" evidence="1">
    <location>
        <begin position="2"/>
        <end position="33"/>
    </location>
</feature>
<dbReference type="Proteomes" id="UP000192042">
    <property type="component" value="Chromosome I"/>
</dbReference>
<evidence type="ECO:0000259" key="1">
    <source>
        <dbReference type="Pfam" id="PF13683"/>
    </source>
</evidence>
<sequence>MFESLEQVREISAKWLQSYNEERPHDALAGLPPAIYRAQLERGSSPLTVSR</sequence>
<dbReference type="KEGG" id="nja:NSJP_4017"/>
<dbReference type="AlphaFoldDB" id="A0A1W1IAZ2"/>
<accession>A0A1W1IAZ2</accession>
<dbReference type="STRING" id="1325564.NSJP_4017"/>
<proteinExistence type="predicted"/>
<gene>
    <name evidence="2" type="ORF">NSJP_4017</name>
</gene>
<dbReference type="Pfam" id="PF13683">
    <property type="entry name" value="rve_3"/>
    <property type="match status" value="1"/>
</dbReference>
<dbReference type="GO" id="GO:0015074">
    <property type="term" value="P:DNA integration"/>
    <property type="evidence" value="ECO:0007669"/>
    <property type="project" value="InterPro"/>
</dbReference>